<protein>
    <recommendedName>
        <fullName evidence="3">Transcription factor IIIC 90kDa subunit N-terminal domain-containing protein</fullName>
    </recommendedName>
</protein>
<dbReference type="OMA" id="LFEPCIM"/>
<dbReference type="GO" id="GO:0004402">
    <property type="term" value="F:histone acetyltransferase activity"/>
    <property type="evidence" value="ECO:0007669"/>
    <property type="project" value="InterPro"/>
</dbReference>
<feature type="domain" description="Transcription factor IIIC 90kDa subunit N-terminal" evidence="3">
    <location>
        <begin position="23"/>
        <end position="144"/>
    </location>
</feature>
<evidence type="ECO:0000256" key="1">
    <source>
        <dbReference type="PROSITE-ProRule" id="PRU00221"/>
    </source>
</evidence>
<name>A0A165ZMV6_DAUCS</name>
<comment type="caution">
    <text evidence="4">The sequence shown here is derived from an EMBL/GenBank/DDBJ whole genome shotgun (WGS) entry which is preliminary data.</text>
</comment>
<gene>
    <name evidence="4" type="ORF">DCAR_008979</name>
</gene>
<dbReference type="EMBL" id="LNRQ01000003">
    <property type="protein sequence ID" value="KZN00225.1"/>
    <property type="molecule type" value="Genomic_DNA"/>
</dbReference>
<dbReference type="GO" id="GO:0000127">
    <property type="term" value="C:transcription factor TFIIIC complex"/>
    <property type="evidence" value="ECO:0007669"/>
    <property type="project" value="InterPro"/>
</dbReference>
<dbReference type="PANTHER" id="PTHR15496:SF2">
    <property type="entry name" value="GENERAL TRANSCRIPTION FACTOR 3C POLYPEPTIDE 4"/>
    <property type="match status" value="1"/>
</dbReference>
<dbReference type="AlphaFoldDB" id="A0A165ZMV6"/>
<feature type="repeat" description="WD" evidence="1">
    <location>
        <begin position="336"/>
        <end position="384"/>
    </location>
</feature>
<organism evidence="4">
    <name type="scientific">Daucus carota subsp. sativus</name>
    <name type="common">Carrot</name>
    <dbReference type="NCBI Taxonomy" id="79200"/>
    <lineage>
        <taxon>Eukaryota</taxon>
        <taxon>Viridiplantae</taxon>
        <taxon>Streptophyta</taxon>
        <taxon>Embryophyta</taxon>
        <taxon>Tracheophyta</taxon>
        <taxon>Spermatophyta</taxon>
        <taxon>Magnoliopsida</taxon>
        <taxon>eudicotyledons</taxon>
        <taxon>Gunneridae</taxon>
        <taxon>Pentapetalae</taxon>
        <taxon>asterids</taxon>
        <taxon>campanulids</taxon>
        <taxon>Apiales</taxon>
        <taxon>Apiaceae</taxon>
        <taxon>Apioideae</taxon>
        <taxon>Scandiceae</taxon>
        <taxon>Daucinae</taxon>
        <taxon>Daucus</taxon>
        <taxon>Daucus sect. Daucus</taxon>
    </lineage>
</organism>
<feature type="region of interest" description="Disordered" evidence="2">
    <location>
        <begin position="169"/>
        <end position="191"/>
    </location>
</feature>
<proteinExistence type="predicted"/>
<dbReference type="InterPro" id="IPR015943">
    <property type="entry name" value="WD40/YVTN_repeat-like_dom_sf"/>
</dbReference>
<evidence type="ECO:0000313" key="4">
    <source>
        <dbReference type="EMBL" id="KZN00225.1"/>
    </source>
</evidence>
<accession>A0A165ZMV6</accession>
<dbReference type="InterPro" id="IPR024761">
    <property type="entry name" value="TFIIIC_delta_N"/>
</dbReference>
<dbReference type="PROSITE" id="PS50082">
    <property type="entry name" value="WD_REPEATS_2"/>
    <property type="match status" value="1"/>
</dbReference>
<dbReference type="PANTHER" id="PTHR15496">
    <property type="entry name" value="GENERAL TRANSCRIPTION FACTOR 3C POLYPEPTIDE 4 FAMILY"/>
    <property type="match status" value="1"/>
</dbReference>
<dbReference type="SMART" id="SM00320">
    <property type="entry name" value="WD40"/>
    <property type="match status" value="3"/>
</dbReference>
<dbReference type="Gene3D" id="2.130.10.10">
    <property type="entry name" value="YVTN repeat-like/Quinoprotein amine dehydrogenase"/>
    <property type="match status" value="2"/>
</dbReference>
<dbReference type="SUPFAM" id="SSF50978">
    <property type="entry name" value="WD40 repeat-like"/>
    <property type="match status" value="1"/>
</dbReference>
<dbReference type="Pfam" id="PF12657">
    <property type="entry name" value="TFIIIC_delta"/>
    <property type="match status" value="2"/>
</dbReference>
<dbReference type="InterPro" id="IPR036322">
    <property type="entry name" value="WD40_repeat_dom_sf"/>
</dbReference>
<dbReference type="STRING" id="79200.A0A165ZMV6"/>
<keyword evidence="1" id="KW-0853">WD repeat</keyword>
<dbReference type="GO" id="GO:0006384">
    <property type="term" value="P:transcription initiation at RNA polymerase III promoter"/>
    <property type="evidence" value="ECO:0007669"/>
    <property type="project" value="InterPro"/>
</dbReference>
<evidence type="ECO:0000256" key="2">
    <source>
        <dbReference type="SAM" id="MobiDB-lite"/>
    </source>
</evidence>
<dbReference type="InterPro" id="IPR044230">
    <property type="entry name" value="GTF3C4"/>
</dbReference>
<dbReference type="InterPro" id="IPR001680">
    <property type="entry name" value="WD40_rpt"/>
</dbReference>
<feature type="domain" description="Transcription factor IIIC 90kDa subunit N-terminal" evidence="3">
    <location>
        <begin position="262"/>
        <end position="528"/>
    </location>
</feature>
<reference evidence="4" key="1">
    <citation type="journal article" date="2016" name="Nat. Genet.">
        <title>A high-quality carrot genome assembly provides new insights into carotenoid accumulation and asterid genome evolution.</title>
        <authorList>
            <person name="Iorizzo M."/>
            <person name="Ellison S."/>
            <person name="Senalik D."/>
            <person name="Zeng P."/>
            <person name="Satapoomin P."/>
            <person name="Huang J."/>
            <person name="Bowman M."/>
            <person name="Iovene M."/>
            <person name="Sanseverino W."/>
            <person name="Cavagnaro P."/>
            <person name="Yildiz M."/>
            <person name="Macko-Podgorni A."/>
            <person name="Moranska E."/>
            <person name="Grzebelus E."/>
            <person name="Grzebelus D."/>
            <person name="Ashrafi H."/>
            <person name="Zheng Z."/>
            <person name="Cheng S."/>
            <person name="Spooner D."/>
            <person name="Van Deynze A."/>
            <person name="Simon P."/>
        </authorList>
    </citation>
    <scope>NUCLEOTIDE SEQUENCE [LARGE SCALE GENOMIC DNA]</scope>
    <source>
        <tissue evidence="4">Leaf</tissue>
    </source>
</reference>
<sequence length="957" mass="105834">MAALRFQAASLVASPCYPNAVAWSEENLVAVACGHVVTILTPNMPFGPRGLITVPPSQPFQIGVIDKEDLLSGCMQPISFHRDTSPCVRSISWSPTGLAPNSGCLLAVCTTEGRVKLYRFPFYDFSAEWVEILDISEKLYKYLLDVNFWESDVYSELFNERASELGKDHDVDTSTPVMRKNPKRKRRNDIAVSDSANDITEVSSFPCSLAIEGSSIEALKAPDDKLKSRSLQIVCMPKSKTKSKKRVPETHNVALISADKYASRSSMLASVVVSWSPLLQTSEYRLSSPDDSCDCCSILAIGGKSGMISFWKINKPQHYSIINNTYTNDVQLVGILHAHMSWVTTMNWAVSVSDASNHQLLLATGSSDGSVKIWHCYSAELLKPSKTSSASFSLFHELISVDSVPVSTLSLTVPIASAEKILLAVGKGSGALEVWKCDISTRKFHKVGSDDLHGHVVTGIAWAFDGNCLYSCNQDDSFHCWTLNGDSLCKVTLPSNTPGVESSTDVPNAFDSCFGLALSPGNLVVAVARRFDAGLLDPMYQLRSQKAAVEFFWTGGQQLDKLLKKCSDFDGEAFSGFSTRELINWDFNIMCSLSQHEHLNKPVVIWDVVAALLAFKQFAPIYVDHILAKWLRSYVGSNLENAPLQKVVSKYLSNITTRRLHFLNIIIRRVILADMKADKVNEENQSFVAEPGKGQMGLWLKLLKSSEKELRERLIYCSFSIVINLVSQSSENVSKLGYWQPAGLAQMENWVNSQQAHIRNSLKVLKSEFKKIKKSKLCSVGKYTAKEQCSYCSAPVPFESAEASFCQGTECENGVVQKHKLTRCAASMIVNDITPTWFCVCCNRRSSKFAPRALFSMLQYPSDLSKDPKITTLRPSSTPMCVFCGILLQRLQPEFLLAASPASKDKVQPEELILVVTHYSSVPEEDYVSNGLGTYTAIAAGDEGNERIVVTKKLNNY</sequence>
<dbReference type="Gramene" id="KZN00225">
    <property type="protein sequence ID" value="KZN00225"/>
    <property type="gene ID" value="DCAR_008979"/>
</dbReference>
<evidence type="ECO:0000259" key="3">
    <source>
        <dbReference type="Pfam" id="PF12657"/>
    </source>
</evidence>